<sequence length="156" mass="15916">MFVSALLSVIGLGFLVWVLFALAVYALPAFVGVSVGMYVYDTEAGVIAALVAGMFAAAFTYLIGQIVFAKAQSVPIRLAIGALFAAPAGVAGFSAIKGLSQIGGASEGWTLAFAIIGGIVTAGTAWVRIASLAGPIDEDDGHHTDAMQASSYVNDR</sequence>
<keyword evidence="1" id="KW-1133">Transmembrane helix</keyword>
<dbReference type="STRING" id="420998.JDO7802_02760"/>
<name>A0A0M6YMJ0_9RHOB</name>
<protein>
    <submittedName>
        <fullName evidence="2">Uncharacterized protein</fullName>
    </submittedName>
</protein>
<keyword evidence="3" id="KW-1185">Reference proteome</keyword>
<evidence type="ECO:0000256" key="1">
    <source>
        <dbReference type="SAM" id="Phobius"/>
    </source>
</evidence>
<accession>A0A0M6YMJ0</accession>
<dbReference type="Proteomes" id="UP000049222">
    <property type="component" value="Unassembled WGS sequence"/>
</dbReference>
<feature type="transmembrane region" description="Helical" evidence="1">
    <location>
        <begin position="108"/>
        <end position="127"/>
    </location>
</feature>
<dbReference type="EMBL" id="CXSU01000012">
    <property type="protein sequence ID" value="CTQ50733.1"/>
    <property type="molecule type" value="Genomic_DNA"/>
</dbReference>
<feature type="transmembrane region" description="Helical" evidence="1">
    <location>
        <begin position="76"/>
        <end position="96"/>
    </location>
</feature>
<organism evidence="2 3">
    <name type="scientific">Jannaschia donghaensis</name>
    <dbReference type="NCBI Taxonomy" id="420998"/>
    <lineage>
        <taxon>Bacteria</taxon>
        <taxon>Pseudomonadati</taxon>
        <taxon>Pseudomonadota</taxon>
        <taxon>Alphaproteobacteria</taxon>
        <taxon>Rhodobacterales</taxon>
        <taxon>Roseobacteraceae</taxon>
        <taxon>Jannaschia</taxon>
    </lineage>
</organism>
<keyword evidence="1" id="KW-0812">Transmembrane</keyword>
<gene>
    <name evidence="2" type="ORF">JDO7802_02760</name>
</gene>
<evidence type="ECO:0000313" key="2">
    <source>
        <dbReference type="EMBL" id="CTQ50733.1"/>
    </source>
</evidence>
<dbReference type="AlphaFoldDB" id="A0A0M6YMJ0"/>
<keyword evidence="1" id="KW-0472">Membrane</keyword>
<proteinExistence type="predicted"/>
<feature type="transmembrane region" description="Helical" evidence="1">
    <location>
        <begin position="44"/>
        <end position="64"/>
    </location>
</feature>
<reference evidence="2 3" key="1">
    <citation type="submission" date="2015-07" db="EMBL/GenBank/DDBJ databases">
        <authorList>
            <person name="Noorani M."/>
        </authorList>
    </citation>
    <scope>NUCLEOTIDE SEQUENCE [LARGE SCALE GENOMIC DNA]</scope>
    <source>
        <strain evidence="2 3">CECT 7802</strain>
    </source>
</reference>
<evidence type="ECO:0000313" key="3">
    <source>
        <dbReference type="Proteomes" id="UP000049222"/>
    </source>
</evidence>
<dbReference type="RefSeq" id="WP_187298146.1">
    <property type="nucleotide sequence ID" value="NZ_CXSU01000012.1"/>
</dbReference>